<dbReference type="Proteomes" id="UP000215914">
    <property type="component" value="Chromosome 13"/>
</dbReference>
<dbReference type="InParanoid" id="A0A251SVJ4"/>
<dbReference type="AlphaFoldDB" id="A0A251SVJ4"/>
<dbReference type="EMBL" id="MNCJ02000328">
    <property type="protein sequence ID" value="KAF5774736.1"/>
    <property type="molecule type" value="Genomic_DNA"/>
</dbReference>
<accession>A0A251SVJ4</accession>
<name>A0A251SVJ4_HELAN</name>
<dbReference type="EMBL" id="CM007902">
    <property type="protein sequence ID" value="OTG02639.1"/>
    <property type="molecule type" value="Genomic_DNA"/>
</dbReference>
<evidence type="ECO:0000313" key="1">
    <source>
        <dbReference type="EMBL" id="KAF5774736.1"/>
    </source>
</evidence>
<reference evidence="1 3" key="1">
    <citation type="journal article" date="2017" name="Nature">
        <title>The sunflower genome provides insights into oil metabolism, flowering and Asterid evolution.</title>
        <authorList>
            <person name="Badouin H."/>
            <person name="Gouzy J."/>
            <person name="Grassa C.J."/>
            <person name="Murat F."/>
            <person name="Staton S.E."/>
            <person name="Cottret L."/>
            <person name="Lelandais-Briere C."/>
            <person name="Owens G.L."/>
            <person name="Carrere S."/>
            <person name="Mayjonade B."/>
            <person name="Legrand L."/>
            <person name="Gill N."/>
            <person name="Kane N.C."/>
            <person name="Bowers J.E."/>
            <person name="Hubner S."/>
            <person name="Bellec A."/>
            <person name="Berard A."/>
            <person name="Berges H."/>
            <person name="Blanchet N."/>
            <person name="Boniface M.C."/>
            <person name="Brunel D."/>
            <person name="Catrice O."/>
            <person name="Chaidir N."/>
            <person name="Claudel C."/>
            <person name="Donnadieu C."/>
            <person name="Faraut T."/>
            <person name="Fievet G."/>
            <person name="Helmstetter N."/>
            <person name="King M."/>
            <person name="Knapp S.J."/>
            <person name="Lai Z."/>
            <person name="Le Paslier M.C."/>
            <person name="Lippi Y."/>
            <person name="Lorenzon L."/>
            <person name="Mandel J.R."/>
            <person name="Marage G."/>
            <person name="Marchand G."/>
            <person name="Marquand E."/>
            <person name="Bret-Mestries E."/>
            <person name="Morien E."/>
            <person name="Nambeesan S."/>
            <person name="Nguyen T."/>
            <person name="Pegot-Espagnet P."/>
            <person name="Pouilly N."/>
            <person name="Raftis F."/>
            <person name="Sallet E."/>
            <person name="Schiex T."/>
            <person name="Thomas J."/>
            <person name="Vandecasteele C."/>
            <person name="Vares D."/>
            <person name="Vear F."/>
            <person name="Vautrin S."/>
            <person name="Crespi M."/>
            <person name="Mangin B."/>
            <person name="Burke J.M."/>
            <person name="Salse J."/>
            <person name="Munos S."/>
            <person name="Vincourt P."/>
            <person name="Rieseberg L.H."/>
            <person name="Langlade N.B."/>
        </authorList>
    </citation>
    <scope>NUCLEOTIDE SEQUENCE [LARGE SCALE GENOMIC DNA]</scope>
    <source>
        <strain evidence="3">cv. SF193</strain>
        <tissue evidence="1">Leaves</tissue>
    </source>
</reference>
<gene>
    <name evidence="2" type="ORF">HannXRQ_Chr13g0415331</name>
    <name evidence="1" type="ORF">HanXRQr2_Chr13g0604081</name>
</gene>
<reference evidence="1" key="3">
    <citation type="submission" date="2020-06" db="EMBL/GenBank/DDBJ databases">
        <title>Helianthus annuus Genome sequencing and assembly Release 2.</title>
        <authorList>
            <person name="Gouzy J."/>
            <person name="Langlade N."/>
            <person name="Munos S."/>
        </authorList>
    </citation>
    <scope>NUCLEOTIDE SEQUENCE</scope>
    <source>
        <tissue evidence="1">Leaves</tissue>
    </source>
</reference>
<reference evidence="2" key="2">
    <citation type="submission" date="2017-02" db="EMBL/GenBank/DDBJ databases">
        <title>Sunflower complete genome.</title>
        <authorList>
            <person name="Langlade N."/>
            <person name="Munos S."/>
        </authorList>
    </citation>
    <scope>NUCLEOTIDE SEQUENCE [LARGE SCALE GENOMIC DNA]</scope>
    <source>
        <tissue evidence="2">Leaves</tissue>
    </source>
</reference>
<sequence length="97" mass="11705">MLGEVRNQQQRLLIHNQPLHLVRPQFHHLTLNLFHHYQKLLPMILQVHRILIYLLPFEKNRDMPPVIPSRIMLLILTYPRSLMPSPLHLIPIRFPKM</sequence>
<evidence type="ECO:0000313" key="3">
    <source>
        <dbReference type="Proteomes" id="UP000215914"/>
    </source>
</evidence>
<organism evidence="2 3">
    <name type="scientific">Helianthus annuus</name>
    <name type="common">Common sunflower</name>
    <dbReference type="NCBI Taxonomy" id="4232"/>
    <lineage>
        <taxon>Eukaryota</taxon>
        <taxon>Viridiplantae</taxon>
        <taxon>Streptophyta</taxon>
        <taxon>Embryophyta</taxon>
        <taxon>Tracheophyta</taxon>
        <taxon>Spermatophyta</taxon>
        <taxon>Magnoliopsida</taxon>
        <taxon>eudicotyledons</taxon>
        <taxon>Gunneridae</taxon>
        <taxon>Pentapetalae</taxon>
        <taxon>asterids</taxon>
        <taxon>campanulids</taxon>
        <taxon>Asterales</taxon>
        <taxon>Asteraceae</taxon>
        <taxon>Asteroideae</taxon>
        <taxon>Heliantheae alliance</taxon>
        <taxon>Heliantheae</taxon>
        <taxon>Helianthus</taxon>
    </lineage>
</organism>
<dbReference type="Gramene" id="mRNA:HanXRQr2_Chr13g0604081">
    <property type="protein sequence ID" value="CDS:HanXRQr2_Chr13g0604081.1"/>
    <property type="gene ID" value="HanXRQr2_Chr13g0604081"/>
</dbReference>
<keyword evidence="3" id="KW-1185">Reference proteome</keyword>
<proteinExistence type="predicted"/>
<protein>
    <submittedName>
        <fullName evidence="2">Uncharacterized protein</fullName>
    </submittedName>
</protein>
<evidence type="ECO:0000313" key="2">
    <source>
        <dbReference type="EMBL" id="OTG02639.1"/>
    </source>
</evidence>